<feature type="region of interest" description="Disordered" evidence="1">
    <location>
        <begin position="1"/>
        <end position="34"/>
    </location>
</feature>
<dbReference type="OrthoDB" id="2004788at2"/>
<reference evidence="2 3" key="1">
    <citation type="submission" date="2016-10" db="EMBL/GenBank/DDBJ databases">
        <authorList>
            <person name="de Groot N.N."/>
        </authorList>
    </citation>
    <scope>NUCLEOTIDE SEQUENCE [LARGE SCALE GENOMIC DNA]</scope>
    <source>
        <strain evidence="2 3">DSM 43357</strain>
    </source>
</reference>
<evidence type="ECO:0000256" key="1">
    <source>
        <dbReference type="SAM" id="MobiDB-lite"/>
    </source>
</evidence>
<dbReference type="AlphaFoldDB" id="A0A1H7M6T4"/>
<feature type="compositionally biased region" description="Low complexity" evidence="1">
    <location>
        <begin position="74"/>
        <end position="103"/>
    </location>
</feature>
<accession>A0A1H7M6T4</accession>
<feature type="compositionally biased region" description="Pro residues" evidence="1">
    <location>
        <begin position="8"/>
        <end position="30"/>
    </location>
</feature>
<evidence type="ECO:0000313" key="3">
    <source>
        <dbReference type="Proteomes" id="UP000198953"/>
    </source>
</evidence>
<dbReference type="STRING" id="46177.SAMN05660976_01786"/>
<keyword evidence="3" id="KW-1185">Reference proteome</keyword>
<protein>
    <submittedName>
        <fullName evidence="2">Uncharacterized protein</fullName>
    </submittedName>
</protein>
<dbReference type="RefSeq" id="WP_143078599.1">
    <property type="nucleotide sequence ID" value="NZ_BBZG01000003.1"/>
</dbReference>
<sequence>MSQYYGPPQGPPPGPPPSNWAPYPPVTPPPPRKKHTALKVIAGVLGALLLIGIGARLGGGDRAEPTAERSGLDVAAQPEAEAPTPAAQQDTPAVTPTPTSSPAEKPKTYQGVGAKVVKVKQTEHALLAELTHSGSSNFIVSPVDPGGAEQASIVNEIGRYKGTVLVNEEDGKVLRAFKIQADGPWTLTLKPLALARVWDGGSIRASGRGDDVIALAPPASGLTTMKVNHSGSHNFIVDSYSESSRDLLVNEIGSYRGEVLLPDATFLIAVHADGKWSFTKG</sequence>
<organism evidence="2 3">
    <name type="scientific">Nonomuraea pusilla</name>
    <dbReference type="NCBI Taxonomy" id="46177"/>
    <lineage>
        <taxon>Bacteria</taxon>
        <taxon>Bacillati</taxon>
        <taxon>Actinomycetota</taxon>
        <taxon>Actinomycetes</taxon>
        <taxon>Streptosporangiales</taxon>
        <taxon>Streptosporangiaceae</taxon>
        <taxon>Nonomuraea</taxon>
    </lineage>
</organism>
<gene>
    <name evidence="2" type="ORF">SAMN05660976_01786</name>
</gene>
<dbReference type="Proteomes" id="UP000198953">
    <property type="component" value="Unassembled WGS sequence"/>
</dbReference>
<feature type="compositionally biased region" description="Basic and acidic residues" evidence="1">
    <location>
        <begin position="59"/>
        <end position="71"/>
    </location>
</feature>
<evidence type="ECO:0000313" key="2">
    <source>
        <dbReference type="EMBL" id="SEL06904.1"/>
    </source>
</evidence>
<feature type="region of interest" description="Disordered" evidence="1">
    <location>
        <begin position="59"/>
        <end position="109"/>
    </location>
</feature>
<name>A0A1H7M6T4_9ACTN</name>
<dbReference type="EMBL" id="FOBF01000003">
    <property type="protein sequence ID" value="SEL06904.1"/>
    <property type="molecule type" value="Genomic_DNA"/>
</dbReference>
<proteinExistence type="predicted"/>